<accession>A0A9E7SQW0</accession>
<reference evidence="1" key="1">
    <citation type="submission" date="2022-04" db="EMBL/GenBank/DDBJ databases">
        <authorList>
            <person name="Friedrich I."/>
            <person name="Schneider D."/>
            <person name="Poehlein A."/>
            <person name="Hertel R."/>
            <person name="Daniel R."/>
        </authorList>
    </citation>
    <scope>NUCLEOTIDE SEQUENCE</scope>
</reference>
<gene>
    <name evidence="1" type="ORF">MARCHEWKA_02460</name>
</gene>
<sequence>MMEDWRAENARVLRLQGDALRRMKRASERGTGCTLTAEMVEALSRGTIGEWWSNLDEDGGSTL</sequence>
<dbReference type="Proteomes" id="UP001056634">
    <property type="component" value="Segment"/>
</dbReference>
<proteinExistence type="predicted"/>
<keyword evidence="2" id="KW-1185">Reference proteome</keyword>
<organism evidence="1 2">
    <name type="scientific">Brevundimonas phage vB_BpoS-Marchewka</name>
    <dbReference type="NCBI Taxonomy" id="2948604"/>
    <lineage>
        <taxon>Viruses</taxon>
        <taxon>Duplodnaviria</taxon>
        <taxon>Heunggongvirae</taxon>
        <taxon>Uroviricota</taxon>
        <taxon>Caudoviricetes</taxon>
        <taxon>Jeanschmidtviridae</taxon>
        <taxon>Marchewkavirus</taxon>
        <taxon>Marchewkavirus marchewka</taxon>
    </lineage>
</organism>
<name>A0A9E7SQW0_9CAUD</name>
<dbReference type="EMBL" id="ON529851">
    <property type="protein sequence ID" value="UTC28758.1"/>
    <property type="molecule type" value="Genomic_DNA"/>
</dbReference>
<protein>
    <submittedName>
        <fullName evidence="1">Uncharacterized protein</fullName>
    </submittedName>
</protein>
<evidence type="ECO:0000313" key="1">
    <source>
        <dbReference type="EMBL" id="UTC28758.1"/>
    </source>
</evidence>
<evidence type="ECO:0000313" key="2">
    <source>
        <dbReference type="Proteomes" id="UP001056634"/>
    </source>
</evidence>